<name>A0A1Z5HXI6_9FIRM</name>
<dbReference type="EMBL" id="BDGJ01000207">
    <property type="protein sequence ID" value="GAW94246.1"/>
    <property type="molecule type" value="Genomic_DNA"/>
</dbReference>
<comment type="caution">
    <text evidence="2">The sequence shown here is derived from an EMBL/GenBank/DDBJ whole genome shotgun (WGS) entry which is preliminary data.</text>
</comment>
<reference evidence="3" key="1">
    <citation type="journal article" date="2017" name="Appl. Environ. Microbiol.">
        <title>Genomic analysis of Calderihabitans maritimus KKC1, a thermophilic hydrogenogenic carboxydotrophic bacterium isolated from marine sediment.</title>
        <authorList>
            <person name="Omae K."/>
            <person name="Yoneda Y."/>
            <person name="Fukuyama Y."/>
            <person name="Yoshida T."/>
            <person name="Sako Y."/>
        </authorList>
    </citation>
    <scope>NUCLEOTIDE SEQUENCE [LARGE SCALE GENOMIC DNA]</scope>
    <source>
        <strain evidence="3">KKC1</strain>
    </source>
</reference>
<dbReference type="Proteomes" id="UP000197032">
    <property type="component" value="Unassembled WGS sequence"/>
</dbReference>
<evidence type="ECO:0000313" key="3">
    <source>
        <dbReference type="Proteomes" id="UP000197032"/>
    </source>
</evidence>
<dbReference type="RefSeq" id="WP_192868284.1">
    <property type="nucleotide sequence ID" value="NZ_BDGJ01000207.1"/>
</dbReference>
<protein>
    <recommendedName>
        <fullName evidence="4">TIGR04086 family membrane protein</fullName>
    </recommendedName>
</protein>
<gene>
    <name evidence="2" type="ORF">KKC1_33570</name>
</gene>
<dbReference type="NCBIfam" id="TIGR04086">
    <property type="entry name" value="TIGR04086_membr"/>
    <property type="match status" value="1"/>
</dbReference>
<sequence length="125" mass="12854">MVADGKIEIFFPVGKGLVVSLFTSTILSVTAGAVFYFTSLQENYLPSISTVILVTSTLLGGSVAAKSAGSRGLLQGMSVGTAFFILLLLLTVLAGNQMSAIVVLKKLFYCVLAGGVGGIAGISFR</sequence>
<feature type="transmembrane region" description="Helical" evidence="1">
    <location>
        <begin position="106"/>
        <end position="124"/>
    </location>
</feature>
<keyword evidence="1" id="KW-0812">Transmembrane</keyword>
<keyword evidence="3" id="KW-1185">Reference proteome</keyword>
<evidence type="ECO:0000313" key="2">
    <source>
        <dbReference type="EMBL" id="GAW94246.1"/>
    </source>
</evidence>
<dbReference type="Pfam" id="PF12670">
    <property type="entry name" value="DUF3792"/>
    <property type="match status" value="1"/>
</dbReference>
<feature type="transmembrane region" description="Helical" evidence="1">
    <location>
        <begin position="72"/>
        <end position="94"/>
    </location>
</feature>
<dbReference type="AlphaFoldDB" id="A0A1Z5HXI6"/>
<keyword evidence="1" id="KW-1133">Transmembrane helix</keyword>
<organism evidence="2 3">
    <name type="scientific">Calderihabitans maritimus</name>
    <dbReference type="NCBI Taxonomy" id="1246530"/>
    <lineage>
        <taxon>Bacteria</taxon>
        <taxon>Bacillati</taxon>
        <taxon>Bacillota</taxon>
        <taxon>Clostridia</taxon>
        <taxon>Neomoorellales</taxon>
        <taxon>Calderihabitantaceae</taxon>
        <taxon>Calderihabitans</taxon>
    </lineage>
</organism>
<evidence type="ECO:0008006" key="4">
    <source>
        <dbReference type="Google" id="ProtNLM"/>
    </source>
</evidence>
<proteinExistence type="predicted"/>
<feature type="transmembrane region" description="Helical" evidence="1">
    <location>
        <begin position="16"/>
        <end position="38"/>
    </location>
</feature>
<accession>A0A1Z5HXI6</accession>
<dbReference type="InterPro" id="IPR023804">
    <property type="entry name" value="DUF3792_TM"/>
</dbReference>
<keyword evidence="1" id="KW-0472">Membrane</keyword>
<evidence type="ECO:0000256" key="1">
    <source>
        <dbReference type="SAM" id="Phobius"/>
    </source>
</evidence>
<feature type="transmembrane region" description="Helical" evidence="1">
    <location>
        <begin position="44"/>
        <end position="65"/>
    </location>
</feature>